<protein>
    <submittedName>
        <fullName evidence="1">Uncharacterized protein</fullName>
    </submittedName>
</protein>
<name>A0ACC0M771_RHOML</name>
<sequence>MERVCEELDDAKAEIEKLKAEFKTTAELCERLKRTHNEQQTKILEANAKVERQSQELNEKADEISTTKQMYEELKSSMKEKEAMIKHLAASNDKLRVDFDEKLRKWDEEKREMVLAFDEANSNRSDHELKLHAYEEEIKGLKFFLSDSEKKRLEAEKKAEACRELRERDDMLFKQEEEKRKVEDQLKWKKEQFKHLEEAHEKLRCEFQQSKKEWEVEKSTLIDEISTLQTNLDSQTRISEGLQSRLQMCNQALAHEESRRKYLEVQLSETKTSFENVLSDCEEAKSKIECLTGQRDKDIASLREMLGTKEMIHKEMTYQVGRLEQENRELKFSLKEMQEAQIQEGGSSSSLSKLRNKLKGLEQTHRDCCKNLKVKEAEWSSELEKMEGDLTNCRFELESKDRTIKELNMELEGYRSLVMHLELQNEEKTLMLMVLKSEILEAQLKLADEMENIHLKYSEREEEVSRLMRQLAVKNAALVKADQNIEEGHEKIGSLLSKVESLSLVQEQKLQLQDEVKRQKGMVMSLEWLNEEKSLMLFVLKSEISEAQLKLADEMENMDLENVKRDEEVSLLMKQLNMKSDALVKAETKIEECHEKTEECHEEMASLLRKVESLSLMEQQHLQLQNELESLKEMQMHLGLQNEEKSLTLLVVKSGISEARAKIASMAIENSEKEDKISALLKQLEMKSAALVRAEEKIESLSSTAQKEDKISALLKQLEMKSAALVKAEETIESLSSTAESVSLKELNQIQLQNELEKHKAMLKDAYRGQTRLKEQVLQMERYLKKVDDELSEKFCEGNELEFGLQVWKSVAEGLQATLEENQQLRKQVEGSLLAQVGVEVTLKQEKENLGRVVEERERRIEELEGDVMVLDRELKTRENVSGGIHKEIECLEQECVRRELEGVIFTHINMEISYEHEKMSFKRLLEERDKKIDDLEWLLLSMEERVKSSTTSFNLLHKAWEKITADGVLREIEIQEKLLVIAEMESDFVNLEKKLELLQESFSRSKKESEEIEAEMRAKQLEIKKLTSDLRTSGAVIDKIESEKRTLLDFIGSLFDRISELSDEDMELTGVWERIVQNFENNKRGGVDLKVDNNEDEVFDPSKENVNTHPSSTTKRVDATVNERSPFRALNS</sequence>
<dbReference type="EMBL" id="CM046397">
    <property type="protein sequence ID" value="KAI8536419.1"/>
    <property type="molecule type" value="Genomic_DNA"/>
</dbReference>
<dbReference type="Proteomes" id="UP001062846">
    <property type="component" value="Chromosome 10"/>
</dbReference>
<accession>A0ACC0M771</accession>
<keyword evidence="2" id="KW-1185">Reference proteome</keyword>
<evidence type="ECO:0000313" key="2">
    <source>
        <dbReference type="Proteomes" id="UP001062846"/>
    </source>
</evidence>
<gene>
    <name evidence="1" type="ORF">RHMOL_Rhmol10G0255500</name>
</gene>
<comment type="caution">
    <text evidence="1">The sequence shown here is derived from an EMBL/GenBank/DDBJ whole genome shotgun (WGS) entry which is preliminary data.</text>
</comment>
<proteinExistence type="predicted"/>
<reference evidence="1" key="1">
    <citation type="submission" date="2022-02" db="EMBL/GenBank/DDBJ databases">
        <title>Plant Genome Project.</title>
        <authorList>
            <person name="Zhang R.-G."/>
        </authorList>
    </citation>
    <scope>NUCLEOTIDE SEQUENCE</scope>
    <source>
        <strain evidence="1">AT1</strain>
    </source>
</reference>
<organism evidence="1 2">
    <name type="scientific">Rhododendron molle</name>
    <name type="common">Chinese azalea</name>
    <name type="synonym">Azalea mollis</name>
    <dbReference type="NCBI Taxonomy" id="49168"/>
    <lineage>
        <taxon>Eukaryota</taxon>
        <taxon>Viridiplantae</taxon>
        <taxon>Streptophyta</taxon>
        <taxon>Embryophyta</taxon>
        <taxon>Tracheophyta</taxon>
        <taxon>Spermatophyta</taxon>
        <taxon>Magnoliopsida</taxon>
        <taxon>eudicotyledons</taxon>
        <taxon>Gunneridae</taxon>
        <taxon>Pentapetalae</taxon>
        <taxon>asterids</taxon>
        <taxon>Ericales</taxon>
        <taxon>Ericaceae</taxon>
        <taxon>Ericoideae</taxon>
        <taxon>Rhodoreae</taxon>
        <taxon>Rhododendron</taxon>
    </lineage>
</organism>
<evidence type="ECO:0000313" key="1">
    <source>
        <dbReference type="EMBL" id="KAI8536419.1"/>
    </source>
</evidence>